<protein>
    <submittedName>
        <fullName evidence="2">Uncharacterized protein</fullName>
    </submittedName>
</protein>
<evidence type="ECO:0000313" key="2">
    <source>
        <dbReference type="EMBL" id="MFB9070762.1"/>
    </source>
</evidence>
<comment type="caution">
    <text evidence="2">The sequence shown here is derived from an EMBL/GenBank/DDBJ whole genome shotgun (WGS) entry which is preliminary data.</text>
</comment>
<proteinExistence type="predicted"/>
<accession>A0ABV5FVQ6</accession>
<gene>
    <name evidence="2" type="ORF">ACFFX0_05955</name>
</gene>
<dbReference type="Proteomes" id="UP001589575">
    <property type="component" value="Unassembled WGS sequence"/>
</dbReference>
<keyword evidence="3" id="KW-1185">Reference proteome</keyword>
<evidence type="ECO:0000256" key="1">
    <source>
        <dbReference type="SAM" id="MobiDB-lite"/>
    </source>
</evidence>
<dbReference type="EMBL" id="JBHMFI010000001">
    <property type="protein sequence ID" value="MFB9070762.1"/>
    <property type="molecule type" value="Genomic_DNA"/>
</dbReference>
<feature type="region of interest" description="Disordered" evidence="1">
    <location>
        <begin position="62"/>
        <end position="84"/>
    </location>
</feature>
<feature type="region of interest" description="Disordered" evidence="1">
    <location>
        <begin position="1"/>
        <end position="39"/>
    </location>
</feature>
<feature type="compositionally biased region" description="Basic and acidic residues" evidence="1">
    <location>
        <begin position="1"/>
        <end position="12"/>
    </location>
</feature>
<feature type="compositionally biased region" description="Polar residues" evidence="1">
    <location>
        <begin position="72"/>
        <end position="84"/>
    </location>
</feature>
<reference evidence="2 3" key="1">
    <citation type="submission" date="2024-09" db="EMBL/GenBank/DDBJ databases">
        <authorList>
            <person name="Sun Q."/>
            <person name="Mori K."/>
        </authorList>
    </citation>
    <scope>NUCLEOTIDE SEQUENCE [LARGE SCALE GENOMIC DNA]</scope>
    <source>
        <strain evidence="2 3">CCM 7609</strain>
    </source>
</reference>
<name>A0ABV5FVQ6_9MICC</name>
<organism evidence="2 3">
    <name type="scientific">Citricoccus parietis</name>
    <dbReference type="NCBI Taxonomy" id="592307"/>
    <lineage>
        <taxon>Bacteria</taxon>
        <taxon>Bacillati</taxon>
        <taxon>Actinomycetota</taxon>
        <taxon>Actinomycetes</taxon>
        <taxon>Micrococcales</taxon>
        <taxon>Micrococcaceae</taxon>
        <taxon>Citricoccus</taxon>
    </lineage>
</organism>
<sequence length="84" mass="9151">MWSEIRRAEGCQREPGSAPPIMPRQSPDRRIRASRAPPLINRSAAETGCHLVLRAVADHAVSRRAAQPDSIPRSTISPSSCPRG</sequence>
<evidence type="ECO:0000313" key="3">
    <source>
        <dbReference type="Proteomes" id="UP001589575"/>
    </source>
</evidence>